<name>A0A1Y3MDF6_9BACI</name>
<accession>A0A1Y3MDF6</accession>
<dbReference type="AlphaFoldDB" id="A0A1Y3MDF6"/>
<dbReference type="EMBL" id="MWPX01000012">
    <property type="protein sequence ID" value="OUM48487.1"/>
    <property type="molecule type" value="Genomic_DNA"/>
</dbReference>
<evidence type="ECO:0000313" key="2">
    <source>
        <dbReference type="Proteomes" id="UP000195321"/>
    </source>
</evidence>
<dbReference type="Proteomes" id="UP000195321">
    <property type="component" value="Unassembled WGS sequence"/>
</dbReference>
<proteinExistence type="predicted"/>
<evidence type="ECO:0000313" key="1">
    <source>
        <dbReference type="EMBL" id="OUM48487.1"/>
    </source>
</evidence>
<protein>
    <submittedName>
        <fullName evidence="1">Uncharacterized protein</fullName>
    </submittedName>
</protein>
<reference evidence="1 2" key="1">
    <citation type="submission" date="2017-02" db="EMBL/GenBank/DDBJ databases">
        <title>Bacillus pseudomycoides isolate FSL K6-0042.</title>
        <authorList>
            <person name="Kovac J."/>
        </authorList>
    </citation>
    <scope>NUCLEOTIDE SEQUENCE [LARGE SCALE GENOMIC DNA]</scope>
    <source>
        <strain evidence="1 2">FSL K6-0042</strain>
    </source>
</reference>
<comment type="caution">
    <text evidence="1">The sequence shown here is derived from an EMBL/GenBank/DDBJ whole genome shotgun (WGS) entry which is preliminary data.</text>
</comment>
<gene>
    <name evidence="1" type="ORF">BW425_12540</name>
</gene>
<organism evidence="1 2">
    <name type="scientific">Bacillus pseudomycoides</name>
    <dbReference type="NCBI Taxonomy" id="64104"/>
    <lineage>
        <taxon>Bacteria</taxon>
        <taxon>Bacillati</taxon>
        <taxon>Bacillota</taxon>
        <taxon>Bacilli</taxon>
        <taxon>Bacillales</taxon>
        <taxon>Bacillaceae</taxon>
        <taxon>Bacillus</taxon>
        <taxon>Bacillus cereus group</taxon>
    </lineage>
</organism>
<sequence length="184" mass="21052">MGMVKLSTAIDNEESNEITEWLEKYIFPIDFLEDCYFDVNTILYSVNLAKHHTIVCSIVHNSEPATFSPEELNAAILEGCRKTGLNEGCYYFNVNVHDNIARVVESIGSYSLKRAEKNYALFPLYYLLTENRAVEGGTSYTGLIGRNKDWMLTIEFATKINFIVHGSKEFCDVVYQALYKKDTR</sequence>